<dbReference type="Proteomes" id="UP000177676">
    <property type="component" value="Unassembled WGS sequence"/>
</dbReference>
<dbReference type="EMBL" id="MGKS01000037">
    <property type="protein sequence ID" value="OGN31322.1"/>
    <property type="molecule type" value="Genomic_DNA"/>
</dbReference>
<evidence type="ECO:0000313" key="1">
    <source>
        <dbReference type="EMBL" id="OGN31322.1"/>
    </source>
</evidence>
<gene>
    <name evidence="1" type="ORF">A3I92_00170</name>
</gene>
<evidence type="ECO:0000313" key="2">
    <source>
        <dbReference type="Proteomes" id="UP000177676"/>
    </source>
</evidence>
<reference evidence="1 2" key="1">
    <citation type="journal article" date="2016" name="Nat. Commun.">
        <title>Thousands of microbial genomes shed light on interconnected biogeochemical processes in an aquifer system.</title>
        <authorList>
            <person name="Anantharaman K."/>
            <person name="Brown C.T."/>
            <person name="Hug L.A."/>
            <person name="Sharon I."/>
            <person name="Castelle C.J."/>
            <person name="Probst A.J."/>
            <person name="Thomas B.C."/>
            <person name="Singh A."/>
            <person name="Wilkins M.J."/>
            <person name="Karaoz U."/>
            <person name="Brodie E.L."/>
            <person name="Williams K.H."/>
            <person name="Hubbard S.S."/>
            <person name="Banfield J.F."/>
        </authorList>
    </citation>
    <scope>NUCLEOTIDE SEQUENCE [LARGE SCALE GENOMIC DNA]</scope>
</reference>
<proteinExistence type="predicted"/>
<comment type="caution">
    <text evidence="1">The sequence shown here is derived from an EMBL/GenBank/DDBJ whole genome shotgun (WGS) entry which is preliminary data.</text>
</comment>
<organism evidence="1 2">
    <name type="scientific">Candidatus Yanofskybacteria bacterium RIFCSPLOWO2_02_FULL_43_10b</name>
    <dbReference type="NCBI Taxonomy" id="1802704"/>
    <lineage>
        <taxon>Bacteria</taxon>
        <taxon>Candidatus Yanofskyibacteriota</taxon>
    </lineage>
</organism>
<dbReference type="AlphaFoldDB" id="A0A1F8H0X5"/>
<sequence length="72" mass="8636">MFLLIRKGAPVKIQTFLHRMGSRRQIYRTRAYWENMIYYCYHYAPLPIIVTSKGRIIPDQVAANFQNKPARY</sequence>
<protein>
    <submittedName>
        <fullName evidence="1">Uncharacterized protein</fullName>
    </submittedName>
</protein>
<accession>A0A1F8H0X5</accession>
<name>A0A1F8H0X5_9BACT</name>